<sequence>MGQAGSKKSHVSAQASANINTVIDTNYSLTFTGHVVLNTPRKSKNLSYSSVCKDIMNDSRWDKMIKESMRDSILCILQKNMGEEFYSSEYPPITDISFVFDNPAKNDFKMISGTLYWKSILTDFQGLAECIAMILVKNPSLSIIKDSQKRWVYHYIPGKLYDESVRFNFKEGGAAYEKN</sequence>
<dbReference type="EMBL" id="MN740927">
    <property type="protein sequence ID" value="QHU18309.1"/>
    <property type="molecule type" value="Genomic_DNA"/>
</dbReference>
<accession>A0A6C0KL20</accession>
<organism evidence="1">
    <name type="scientific">viral metagenome</name>
    <dbReference type="NCBI Taxonomy" id="1070528"/>
    <lineage>
        <taxon>unclassified sequences</taxon>
        <taxon>metagenomes</taxon>
        <taxon>organismal metagenomes</taxon>
    </lineage>
</organism>
<proteinExistence type="predicted"/>
<dbReference type="AlphaFoldDB" id="A0A6C0KL20"/>
<protein>
    <submittedName>
        <fullName evidence="1">Uncharacterized protein</fullName>
    </submittedName>
</protein>
<evidence type="ECO:0000313" key="1">
    <source>
        <dbReference type="EMBL" id="QHU18309.1"/>
    </source>
</evidence>
<reference evidence="1" key="1">
    <citation type="journal article" date="2020" name="Nature">
        <title>Giant virus diversity and host interactions through global metagenomics.</title>
        <authorList>
            <person name="Schulz F."/>
            <person name="Roux S."/>
            <person name="Paez-Espino D."/>
            <person name="Jungbluth S."/>
            <person name="Walsh D.A."/>
            <person name="Denef V.J."/>
            <person name="McMahon K.D."/>
            <person name="Konstantinidis K.T."/>
            <person name="Eloe-Fadrosh E.A."/>
            <person name="Kyrpides N.C."/>
            <person name="Woyke T."/>
        </authorList>
    </citation>
    <scope>NUCLEOTIDE SEQUENCE</scope>
    <source>
        <strain evidence="1">GVMAG-S-3300013006-138</strain>
    </source>
</reference>
<name>A0A6C0KL20_9ZZZZ</name>